<evidence type="ECO:0000256" key="3">
    <source>
        <dbReference type="ARBA" id="ARBA00022475"/>
    </source>
</evidence>
<evidence type="ECO:0000256" key="5">
    <source>
        <dbReference type="ARBA" id="ARBA00022989"/>
    </source>
</evidence>
<dbReference type="Pfam" id="PF00528">
    <property type="entry name" value="BPD_transp_1"/>
    <property type="match status" value="1"/>
</dbReference>
<feature type="transmembrane region" description="Helical" evidence="7">
    <location>
        <begin position="264"/>
        <end position="282"/>
    </location>
</feature>
<gene>
    <name evidence="9" type="ORF">GGR27_001836</name>
</gene>
<dbReference type="PROSITE" id="PS50928">
    <property type="entry name" value="ABC_TM1"/>
    <property type="match status" value="1"/>
</dbReference>
<comment type="subcellular location">
    <subcellularLocation>
        <location evidence="1 7">Cell membrane</location>
        <topology evidence="1 7">Multi-pass membrane protein</topology>
    </subcellularLocation>
</comment>
<comment type="similarity">
    <text evidence="7">Belongs to the binding-protein-dependent transport system permease family.</text>
</comment>
<keyword evidence="6 7" id="KW-0472">Membrane</keyword>
<keyword evidence="5 7" id="KW-1133">Transmembrane helix</keyword>
<evidence type="ECO:0000256" key="6">
    <source>
        <dbReference type="ARBA" id="ARBA00023136"/>
    </source>
</evidence>
<evidence type="ECO:0000256" key="7">
    <source>
        <dbReference type="RuleBase" id="RU363032"/>
    </source>
</evidence>
<dbReference type="CDD" id="cd06261">
    <property type="entry name" value="TM_PBP2"/>
    <property type="match status" value="1"/>
</dbReference>
<dbReference type="SUPFAM" id="SSF161098">
    <property type="entry name" value="MetI-like"/>
    <property type="match status" value="1"/>
</dbReference>
<dbReference type="Proteomes" id="UP000770785">
    <property type="component" value="Unassembled WGS sequence"/>
</dbReference>
<feature type="transmembrane region" description="Helical" evidence="7">
    <location>
        <begin position="366"/>
        <end position="385"/>
    </location>
</feature>
<dbReference type="InterPro" id="IPR000515">
    <property type="entry name" value="MetI-like"/>
</dbReference>
<name>A0ABX0XAU0_9BACT</name>
<comment type="caution">
    <text evidence="9">The sequence shown here is derived from an EMBL/GenBank/DDBJ whole genome shotgun (WGS) entry which is preliminary data.</text>
</comment>
<dbReference type="Gene3D" id="1.10.3720.10">
    <property type="entry name" value="MetI-like"/>
    <property type="match status" value="1"/>
</dbReference>
<dbReference type="RefSeq" id="WP_168037087.1">
    <property type="nucleotide sequence ID" value="NZ_JAATJH010000002.1"/>
</dbReference>
<evidence type="ECO:0000313" key="9">
    <source>
        <dbReference type="EMBL" id="NJC26337.1"/>
    </source>
</evidence>
<sequence length="392" mass="42640">MENNKRKVGWAHCWIILLVVLAVFADLIANDRPLIACVNGELHFPVLSTYSDGFTDQPTHQKQIYNWYEQTTDWAVWPPVPYDGSSPDLRNANYRSPSEVQQTGTFARHLLGTDRLGRDVLASLIHGTRVALLVGFGSVLLSLLIGVPLGGAAGFFGNTGLRFSRASCWATAAGISLGLPYAIVCLLPYFDITNLSAQGFACVVAISVIGGGIYLLLNQFRKFRVDVSFPLDGIVLQILELFVNVPGAVFLIAVVAFIEDASLTTVIVVVGILGWTAVARFLRAEMLRVRSLPYIEAAYGGNISSWRILFVHALPNAIGPLLVIAGFMMGSAILLEAFLSFLGIGIPNDLPTWGSLLRRAREQPSAWWLAVFPGVMLTATILAILRIGERKG</sequence>
<dbReference type="InterPro" id="IPR050366">
    <property type="entry name" value="BP-dependent_transpt_permease"/>
</dbReference>
<dbReference type="PANTHER" id="PTHR43386">
    <property type="entry name" value="OLIGOPEPTIDE TRANSPORT SYSTEM PERMEASE PROTEIN APPC"/>
    <property type="match status" value="1"/>
</dbReference>
<feature type="domain" description="ABC transmembrane type-1" evidence="8">
    <location>
        <begin position="192"/>
        <end position="388"/>
    </location>
</feature>
<proteinExistence type="inferred from homology"/>
<keyword evidence="4 7" id="KW-0812">Transmembrane</keyword>
<evidence type="ECO:0000256" key="4">
    <source>
        <dbReference type="ARBA" id="ARBA00022692"/>
    </source>
</evidence>
<keyword evidence="3" id="KW-1003">Cell membrane</keyword>
<dbReference type="EMBL" id="JAATJH010000002">
    <property type="protein sequence ID" value="NJC26337.1"/>
    <property type="molecule type" value="Genomic_DNA"/>
</dbReference>
<feature type="transmembrane region" description="Helical" evidence="7">
    <location>
        <begin position="321"/>
        <end position="346"/>
    </location>
</feature>
<evidence type="ECO:0000313" key="10">
    <source>
        <dbReference type="Proteomes" id="UP000770785"/>
    </source>
</evidence>
<protein>
    <submittedName>
        <fullName evidence="9">Peptide/nickel transport system permease protein</fullName>
    </submittedName>
</protein>
<evidence type="ECO:0000259" key="8">
    <source>
        <dbReference type="PROSITE" id="PS50928"/>
    </source>
</evidence>
<evidence type="ECO:0000256" key="2">
    <source>
        <dbReference type="ARBA" id="ARBA00022448"/>
    </source>
</evidence>
<feature type="transmembrane region" description="Helical" evidence="7">
    <location>
        <begin position="168"/>
        <end position="190"/>
    </location>
</feature>
<feature type="transmembrane region" description="Helical" evidence="7">
    <location>
        <begin position="130"/>
        <end position="156"/>
    </location>
</feature>
<feature type="transmembrane region" description="Helical" evidence="7">
    <location>
        <begin position="238"/>
        <end position="258"/>
    </location>
</feature>
<dbReference type="InterPro" id="IPR035906">
    <property type="entry name" value="MetI-like_sf"/>
</dbReference>
<evidence type="ECO:0000256" key="1">
    <source>
        <dbReference type="ARBA" id="ARBA00004651"/>
    </source>
</evidence>
<dbReference type="PANTHER" id="PTHR43386:SF1">
    <property type="entry name" value="D,D-DIPEPTIDE TRANSPORT SYSTEM PERMEASE PROTEIN DDPC-RELATED"/>
    <property type="match status" value="1"/>
</dbReference>
<accession>A0ABX0XAU0</accession>
<keyword evidence="2 7" id="KW-0813">Transport</keyword>
<reference evidence="9 10" key="1">
    <citation type="submission" date="2020-03" db="EMBL/GenBank/DDBJ databases">
        <title>Genomic Encyclopedia of Type Strains, Phase IV (KMG-IV): sequencing the most valuable type-strain genomes for metagenomic binning, comparative biology and taxonomic classification.</title>
        <authorList>
            <person name="Goeker M."/>
        </authorList>
    </citation>
    <scope>NUCLEOTIDE SEQUENCE [LARGE SCALE GENOMIC DNA]</scope>
    <source>
        <strain evidence="9 10">DSM 105096</strain>
    </source>
</reference>
<keyword evidence="10" id="KW-1185">Reference proteome</keyword>
<organism evidence="9 10">
    <name type="scientific">Neolewinella antarctica</name>
    <dbReference type="NCBI Taxonomy" id="442734"/>
    <lineage>
        <taxon>Bacteria</taxon>
        <taxon>Pseudomonadati</taxon>
        <taxon>Bacteroidota</taxon>
        <taxon>Saprospiria</taxon>
        <taxon>Saprospirales</taxon>
        <taxon>Lewinellaceae</taxon>
        <taxon>Neolewinella</taxon>
    </lineage>
</organism>
<feature type="transmembrane region" description="Helical" evidence="7">
    <location>
        <begin position="196"/>
        <end position="217"/>
    </location>
</feature>